<dbReference type="Gene3D" id="3.20.20.60">
    <property type="entry name" value="Phosphoenolpyruvate-binding domains"/>
    <property type="match status" value="1"/>
</dbReference>
<dbReference type="SUPFAM" id="SSF51621">
    <property type="entry name" value="Phosphoenolpyruvate/pyruvate domain"/>
    <property type="match status" value="1"/>
</dbReference>
<evidence type="ECO:0000313" key="2">
    <source>
        <dbReference type="Proteomes" id="UP000712673"/>
    </source>
</evidence>
<dbReference type="InterPro" id="IPR040442">
    <property type="entry name" value="Pyrv_kinase-like_dom_sf"/>
</dbReference>
<reference evidence="1" key="1">
    <citation type="submission" date="2019-03" db="EMBL/GenBank/DDBJ databases">
        <title>Lake Tanganyika Metagenome-Assembled Genomes (MAGs).</title>
        <authorList>
            <person name="Tran P."/>
        </authorList>
    </citation>
    <scope>NUCLEOTIDE SEQUENCE</scope>
    <source>
        <strain evidence="1">K_DeepCast_65m_m2_066</strain>
    </source>
</reference>
<organism evidence="1 2">
    <name type="scientific">Tectimicrobiota bacterium</name>
    <dbReference type="NCBI Taxonomy" id="2528274"/>
    <lineage>
        <taxon>Bacteria</taxon>
        <taxon>Pseudomonadati</taxon>
        <taxon>Nitrospinota/Tectimicrobiota group</taxon>
        <taxon>Candidatus Tectimicrobiota</taxon>
    </lineage>
</organism>
<dbReference type="AlphaFoldDB" id="A0A938B692"/>
<evidence type="ECO:0000313" key="1">
    <source>
        <dbReference type="EMBL" id="MBM3226275.1"/>
    </source>
</evidence>
<dbReference type="InterPro" id="IPR039556">
    <property type="entry name" value="ICL/PEPM"/>
</dbReference>
<accession>A0A938B692</accession>
<dbReference type="Pfam" id="PF13714">
    <property type="entry name" value="PEP_mutase"/>
    <property type="match status" value="1"/>
</dbReference>
<comment type="caution">
    <text evidence="1">The sequence shown here is derived from an EMBL/GenBank/DDBJ whole genome shotgun (WGS) entry which is preliminary data.</text>
</comment>
<dbReference type="PANTHER" id="PTHR42905:SF5">
    <property type="entry name" value="CARBOXYVINYL-CARBOXYPHOSPHONATE PHOSPHORYLMUTASE, CHLOROPLASTIC"/>
    <property type="match status" value="1"/>
</dbReference>
<dbReference type="CDD" id="cd00377">
    <property type="entry name" value="ICL_PEPM"/>
    <property type="match status" value="1"/>
</dbReference>
<dbReference type="Proteomes" id="UP000712673">
    <property type="component" value="Unassembled WGS sequence"/>
</dbReference>
<dbReference type="GO" id="GO:0016833">
    <property type="term" value="F:oxo-acid-lyase activity"/>
    <property type="evidence" value="ECO:0007669"/>
    <property type="project" value="UniProtKB-ARBA"/>
</dbReference>
<proteinExistence type="predicted"/>
<sequence>MVSNGKRLRELIAAPEILVLPGAWDGLSAILIEQAGFRGVYVTGGGIARSTGVPDIGLITLNEQVARVKMICEAVSVPVLADADTGYGNAINLMRAVREMEAVGTAGIHIEDQVTPKRCGHYEGKEVVDRREFVKKIEAACAARRDSDFVIIARTDARAVLGLDEAIARGQACRAAGADVIFIEAPETIDEIKRVAEAIDAPLLINMVTKGGKTPYVPTAELERMGYDIIIFASDVQRAAIFAMRRVLKELRETGTGEFFPDSVGFQEREGIINSDYYFQLQERYLRLD</sequence>
<protein>
    <submittedName>
        <fullName evidence="1">Oxaloacetate decarboxylase</fullName>
    </submittedName>
</protein>
<dbReference type="InterPro" id="IPR015813">
    <property type="entry name" value="Pyrv/PenolPyrv_kinase-like_dom"/>
</dbReference>
<dbReference type="EMBL" id="VGLS01000849">
    <property type="protein sequence ID" value="MBM3226275.1"/>
    <property type="molecule type" value="Genomic_DNA"/>
</dbReference>
<gene>
    <name evidence="1" type="ORF">FJZ47_21125</name>
</gene>
<dbReference type="PANTHER" id="PTHR42905">
    <property type="entry name" value="PHOSPHOENOLPYRUVATE CARBOXYLASE"/>
    <property type="match status" value="1"/>
</dbReference>
<name>A0A938B692_UNCTE</name>